<protein>
    <submittedName>
        <fullName evidence="1">Uncharacterized protein</fullName>
    </submittedName>
</protein>
<evidence type="ECO:0000313" key="2">
    <source>
        <dbReference type="Proteomes" id="UP000198640"/>
    </source>
</evidence>
<dbReference type="RefSeq" id="WP_245725185.1">
    <property type="nucleotide sequence ID" value="NZ_FNOY01000053.1"/>
</dbReference>
<evidence type="ECO:0000313" key="1">
    <source>
        <dbReference type="EMBL" id="SDY67902.1"/>
    </source>
</evidence>
<dbReference type="Proteomes" id="UP000198640">
    <property type="component" value="Unassembled WGS sequence"/>
</dbReference>
<accession>A0A1H3LTZ4</accession>
<keyword evidence="2" id="KW-1185">Reference proteome</keyword>
<dbReference type="EMBL" id="FNOY01000053">
    <property type="protein sequence ID" value="SDY67902.1"/>
    <property type="molecule type" value="Genomic_DNA"/>
</dbReference>
<name>A0A1H3LTZ4_9PROT</name>
<sequence length="382" mass="42608">MGYSRLGGCTTAAFFYKLEFDGPLEVDLALTDERTGAMRVESELGWTQMLRYTAQALAQAADVDELTIRRRAAIFIQEWGGLEAFGTQAITRLEGQLRALDMNVKYLKPHALIGVIALRHVAGEIRRAGLLKPDDMPMLLEHLNAPTPPQPLSLPQVRPIGVYRPLLTRDADWAEGERVWAESIGNDVAAWSDQCDEHIVAEVSRFKICKPRQAELLLHRIRAPGASIDDEKFYDCYQKLPAAIWIGQVVPFDNELASTLIRRLVCSIDFGLDLATYPIVLCPNWLRQLQWHAHTDAAGVYIDASGAIVARVVWWRDAGPVDIDDDSIWGEGYYVALTKAGLAQFTATRGKVVINAFASREVQKPSEYGEGFFETAKNSYSL</sequence>
<reference evidence="1 2" key="1">
    <citation type="submission" date="2016-10" db="EMBL/GenBank/DDBJ databases">
        <authorList>
            <person name="de Groot N.N."/>
        </authorList>
    </citation>
    <scope>NUCLEOTIDE SEQUENCE [LARGE SCALE GENOMIC DNA]</scope>
    <source>
        <strain evidence="1 2">Nm1</strain>
    </source>
</reference>
<organism evidence="1 2">
    <name type="scientific">Nitrosomonas halophila</name>
    <dbReference type="NCBI Taxonomy" id="44576"/>
    <lineage>
        <taxon>Bacteria</taxon>
        <taxon>Pseudomonadati</taxon>
        <taxon>Pseudomonadota</taxon>
        <taxon>Betaproteobacteria</taxon>
        <taxon>Nitrosomonadales</taxon>
        <taxon>Nitrosomonadaceae</taxon>
        <taxon>Nitrosomonas</taxon>
    </lineage>
</organism>
<dbReference type="AlphaFoldDB" id="A0A1H3LTZ4"/>
<proteinExistence type="predicted"/>
<gene>
    <name evidence="1" type="ORF">SAMN05421881_10532</name>
</gene>